<name>A0A6J4NIX1_9ACTN</name>
<protein>
    <submittedName>
        <fullName evidence="2">Uncharacterized protein</fullName>
    </submittedName>
</protein>
<feature type="transmembrane region" description="Helical" evidence="1">
    <location>
        <begin position="37"/>
        <end position="55"/>
    </location>
</feature>
<dbReference type="EMBL" id="CADCUY010000059">
    <property type="protein sequence ID" value="CAA9389068.1"/>
    <property type="molecule type" value="Genomic_DNA"/>
</dbReference>
<evidence type="ECO:0000256" key="1">
    <source>
        <dbReference type="SAM" id="Phobius"/>
    </source>
</evidence>
<accession>A0A6J4NIX1</accession>
<evidence type="ECO:0000313" key="2">
    <source>
        <dbReference type="EMBL" id="CAA9389068.1"/>
    </source>
</evidence>
<proteinExistence type="predicted"/>
<keyword evidence="1" id="KW-1133">Transmembrane helix</keyword>
<organism evidence="2">
    <name type="scientific">uncultured Quadrisphaera sp</name>
    <dbReference type="NCBI Taxonomy" id="904978"/>
    <lineage>
        <taxon>Bacteria</taxon>
        <taxon>Bacillati</taxon>
        <taxon>Actinomycetota</taxon>
        <taxon>Actinomycetes</taxon>
        <taxon>Kineosporiales</taxon>
        <taxon>Kineosporiaceae</taxon>
        <taxon>Quadrisphaera</taxon>
        <taxon>environmental samples</taxon>
    </lineage>
</organism>
<reference evidence="2" key="1">
    <citation type="submission" date="2020-02" db="EMBL/GenBank/DDBJ databases">
        <authorList>
            <person name="Meier V. D."/>
        </authorList>
    </citation>
    <scope>NUCLEOTIDE SEQUENCE</scope>
    <source>
        <strain evidence="2">AVDCRST_MAG35</strain>
    </source>
</reference>
<keyword evidence="1" id="KW-0472">Membrane</keyword>
<dbReference type="AlphaFoldDB" id="A0A6J4NIX1"/>
<sequence length="70" mass="6790">MGLGQVLGPDPLAAQRAAAVPEGALTSPLALHAPGVVLVWPAVALAVSAVGHGLLARAHGRALAEDDAPG</sequence>
<gene>
    <name evidence="2" type="ORF">AVDCRST_MAG35-305</name>
</gene>
<keyword evidence="1" id="KW-0812">Transmembrane</keyword>